<reference evidence="1 2" key="1">
    <citation type="submission" date="2018-04" db="EMBL/GenBank/DDBJ databases">
        <title>Brenneria corticis sp.nov.</title>
        <authorList>
            <person name="Li Y."/>
        </authorList>
    </citation>
    <scope>NUCLEOTIDE SEQUENCE [LARGE SCALE GENOMIC DNA]</scope>
    <source>
        <strain evidence="1 2">LMG 27715</strain>
    </source>
</reference>
<accession>A0A2U1TS66</accession>
<organism evidence="1 2">
    <name type="scientific">Brenneria roseae subsp. americana</name>
    <dbReference type="NCBI Taxonomy" id="1508507"/>
    <lineage>
        <taxon>Bacteria</taxon>
        <taxon>Pseudomonadati</taxon>
        <taxon>Pseudomonadota</taxon>
        <taxon>Gammaproteobacteria</taxon>
        <taxon>Enterobacterales</taxon>
        <taxon>Pectobacteriaceae</taxon>
        <taxon>Brenneria</taxon>
    </lineage>
</organism>
<keyword evidence="2" id="KW-1185">Reference proteome</keyword>
<dbReference type="AlphaFoldDB" id="A0A2U1TS66"/>
<evidence type="ECO:0008006" key="3">
    <source>
        <dbReference type="Google" id="ProtNLM"/>
    </source>
</evidence>
<protein>
    <recommendedName>
        <fullName evidence="3">Lipopolysaccharide biosynthesis protein</fullName>
    </recommendedName>
</protein>
<dbReference type="Proteomes" id="UP000245138">
    <property type="component" value="Unassembled WGS sequence"/>
</dbReference>
<evidence type="ECO:0000313" key="1">
    <source>
        <dbReference type="EMBL" id="PWC12260.1"/>
    </source>
</evidence>
<comment type="caution">
    <text evidence="1">The sequence shown here is derived from an EMBL/GenBank/DDBJ whole genome shotgun (WGS) entry which is preliminary data.</text>
</comment>
<gene>
    <name evidence="1" type="ORF">B4923_10440</name>
</gene>
<proteinExistence type="predicted"/>
<name>A0A2U1TS66_9GAMM</name>
<evidence type="ECO:0000313" key="2">
    <source>
        <dbReference type="Proteomes" id="UP000245138"/>
    </source>
</evidence>
<dbReference type="OrthoDB" id="3251881at2"/>
<sequence length="305" mass="36512">MRVLFSDWFADYEILMINAIKDTFEIDSIILTKGFKSKLILLFSSKIIFQFLVKLYFKRKFKKNDIIIFNESRYHKYADIIKLIECRKILLLRNIVSYNKKFNIDDAKYIFDKIYSFDEKDCNKYNLNILNQIFPFRIDQANDFLKTNNREEKFDVYYLGKEKERGEKINNTYDSLKKLGLSLNFLVFAEHGKENKRYNYIRESISYIDNLVNVINSKAILEINIEDQSGLTLRTLEAIFFNKKLITNNTDIINYDFYSPDRFFILGINDLNYINGFLEKKTEEVNQKILIKYSPEFIFKNVIIC</sequence>
<dbReference type="RefSeq" id="WP_109054306.1">
    <property type="nucleotide sequence ID" value="NZ_QDKJ01000007.1"/>
</dbReference>
<dbReference type="EMBL" id="QDKJ01000007">
    <property type="protein sequence ID" value="PWC12260.1"/>
    <property type="molecule type" value="Genomic_DNA"/>
</dbReference>